<reference evidence="1" key="1">
    <citation type="submission" date="2021-12" db="EMBL/GenBank/DDBJ databases">
        <authorList>
            <person name="Rodrigo-Torres L."/>
            <person name="Arahal R. D."/>
            <person name="Lucena T."/>
        </authorList>
    </citation>
    <scope>NUCLEOTIDE SEQUENCE</scope>
    <source>
        <strain evidence="1">CECT 8226</strain>
    </source>
</reference>
<dbReference type="EMBL" id="CAKLCM010000002">
    <property type="protein sequence ID" value="CAH0525623.1"/>
    <property type="molecule type" value="Genomic_DNA"/>
</dbReference>
<accession>A0ABM8ZG94</accession>
<gene>
    <name evidence="1" type="ORF">VHP8226_01151</name>
</gene>
<proteinExistence type="predicted"/>
<evidence type="ECO:0000313" key="2">
    <source>
        <dbReference type="Proteomes" id="UP000838160"/>
    </source>
</evidence>
<keyword evidence="2" id="KW-1185">Reference proteome</keyword>
<protein>
    <submittedName>
        <fullName evidence="1">Uncharacterized protein</fullName>
    </submittedName>
</protein>
<organism evidence="1 2">
    <name type="scientific">Vibrio hippocampi</name>
    <dbReference type="NCBI Taxonomy" id="654686"/>
    <lineage>
        <taxon>Bacteria</taxon>
        <taxon>Pseudomonadati</taxon>
        <taxon>Pseudomonadota</taxon>
        <taxon>Gammaproteobacteria</taxon>
        <taxon>Vibrionales</taxon>
        <taxon>Vibrionaceae</taxon>
        <taxon>Vibrio</taxon>
    </lineage>
</organism>
<comment type="caution">
    <text evidence="1">The sequence shown here is derived from an EMBL/GenBank/DDBJ whole genome shotgun (WGS) entry which is preliminary data.</text>
</comment>
<evidence type="ECO:0000313" key="1">
    <source>
        <dbReference type="EMBL" id="CAH0525623.1"/>
    </source>
</evidence>
<name>A0ABM8ZG94_9VIBR</name>
<sequence length="114" mass="13667">MAYVYVNDVYDDHYVTPPPKAQCLNRFDVPEEEMEIREILDCWYEQGLVPLRQTKLSPTTFWTQTHNFKRLSRTLNTLIRHRAYYCAVQRVSSLWVGNSLEKQYVDYLLTRNQS</sequence>
<dbReference type="Proteomes" id="UP000838160">
    <property type="component" value="Unassembled WGS sequence"/>
</dbReference>